<dbReference type="RefSeq" id="WP_119586908.1">
    <property type="nucleotide sequence ID" value="NZ_CAWODQ010000024.1"/>
</dbReference>
<keyword evidence="3" id="KW-1185">Reference proteome</keyword>
<reference evidence="2 3" key="1">
    <citation type="submission" date="2018-08" db="EMBL/GenBank/DDBJ databases">
        <title>Erythrobacter zhengii sp.nov., a bacterium isolated from deep-sea sediment.</title>
        <authorList>
            <person name="Fang C."/>
            <person name="Wu Y.-H."/>
            <person name="Sun C."/>
            <person name="Wang H."/>
            <person name="Cheng H."/>
            <person name="Meng F.-X."/>
            <person name="Wang C.-S."/>
            <person name="Xu X.-W."/>
        </authorList>
    </citation>
    <scope>NUCLEOTIDE SEQUENCE [LARGE SCALE GENOMIC DNA]</scope>
    <source>
        <strain evidence="2 3">V18</strain>
    </source>
</reference>
<evidence type="ECO:0000256" key="1">
    <source>
        <dbReference type="SAM" id="Phobius"/>
    </source>
</evidence>
<organism evidence="2 3">
    <name type="scientific">Aurantiacibacter zhengii</name>
    <dbReference type="NCBI Taxonomy" id="2307003"/>
    <lineage>
        <taxon>Bacteria</taxon>
        <taxon>Pseudomonadati</taxon>
        <taxon>Pseudomonadota</taxon>
        <taxon>Alphaproteobacteria</taxon>
        <taxon>Sphingomonadales</taxon>
        <taxon>Erythrobacteraceae</taxon>
        <taxon>Aurantiacibacter</taxon>
    </lineage>
</organism>
<gene>
    <name evidence="2" type="ORF">D2V07_10275</name>
</gene>
<dbReference type="OrthoDB" id="9934293at2"/>
<dbReference type="EMBL" id="QXFL01000004">
    <property type="protein sequence ID" value="RIV85715.1"/>
    <property type="molecule type" value="Genomic_DNA"/>
</dbReference>
<keyword evidence="1" id="KW-1133">Transmembrane helix</keyword>
<feature type="transmembrane region" description="Helical" evidence="1">
    <location>
        <begin position="6"/>
        <end position="26"/>
    </location>
</feature>
<evidence type="ECO:0000313" key="3">
    <source>
        <dbReference type="Proteomes" id="UP000286576"/>
    </source>
</evidence>
<sequence>MNPDHNPYLLPGIGGAAVSGAVRLVFGDTQSALIGLVVFTIVYGALILLGRGMKWDEAPIQHAVVAAIATTAAYLLTDHGAVMTMSHR</sequence>
<comment type="caution">
    <text evidence="2">The sequence shown here is derived from an EMBL/GenBank/DDBJ whole genome shotgun (WGS) entry which is preliminary data.</text>
</comment>
<proteinExistence type="predicted"/>
<accession>A0A418NS11</accession>
<evidence type="ECO:0000313" key="2">
    <source>
        <dbReference type="EMBL" id="RIV85715.1"/>
    </source>
</evidence>
<keyword evidence="1" id="KW-0472">Membrane</keyword>
<dbReference type="AlphaFoldDB" id="A0A418NS11"/>
<dbReference type="Proteomes" id="UP000286576">
    <property type="component" value="Unassembled WGS sequence"/>
</dbReference>
<feature type="transmembrane region" description="Helical" evidence="1">
    <location>
        <begin position="59"/>
        <end position="77"/>
    </location>
</feature>
<protein>
    <submittedName>
        <fullName evidence="2">Uncharacterized protein</fullName>
    </submittedName>
</protein>
<name>A0A418NS11_9SPHN</name>
<feature type="transmembrane region" description="Helical" evidence="1">
    <location>
        <begin position="33"/>
        <end position="53"/>
    </location>
</feature>
<keyword evidence="1" id="KW-0812">Transmembrane</keyword>